<proteinExistence type="predicted"/>
<protein>
    <submittedName>
        <fullName evidence="2">Uncharacterized protein</fullName>
    </submittedName>
</protein>
<reference evidence="2" key="1">
    <citation type="submission" date="2020-05" db="UniProtKB">
        <authorList>
            <consortium name="EnsemblMetazoa"/>
        </authorList>
    </citation>
    <scope>IDENTIFICATION</scope>
    <source>
        <strain evidence="2">MAF</strain>
    </source>
</reference>
<sequence length="216" mass="23568">MKRHEGEDSPGTSPAGNSSPLADECVGLSIPFGGFIRFSFCRRLQNHTRTTSFSMHRLSARVEISSLVGLQLTRNAFSSATRTDVSIEVRFLRRRPIVSGVAIVLERAAGLKMPYPPGLEMLLSASSSHFCSSGFSLHMFLKLRLRASNREMVVCEKSFPYSLPIASPTSPCVKPSFIRRCLNVLANCSSSSRSVVSSGDGSRARGAAECFWSWGV</sequence>
<accession>A0A182V9S5</accession>
<keyword evidence="3" id="KW-1185">Reference proteome</keyword>
<feature type="region of interest" description="Disordered" evidence="1">
    <location>
        <begin position="1"/>
        <end position="20"/>
    </location>
</feature>
<dbReference type="AlphaFoldDB" id="A0A182V9S5"/>
<evidence type="ECO:0000313" key="3">
    <source>
        <dbReference type="Proteomes" id="UP000075903"/>
    </source>
</evidence>
<evidence type="ECO:0000256" key="1">
    <source>
        <dbReference type="SAM" id="MobiDB-lite"/>
    </source>
</evidence>
<organism evidence="2 3">
    <name type="scientific">Anopheles merus</name>
    <name type="common">Mosquito</name>
    <dbReference type="NCBI Taxonomy" id="30066"/>
    <lineage>
        <taxon>Eukaryota</taxon>
        <taxon>Metazoa</taxon>
        <taxon>Ecdysozoa</taxon>
        <taxon>Arthropoda</taxon>
        <taxon>Hexapoda</taxon>
        <taxon>Insecta</taxon>
        <taxon>Pterygota</taxon>
        <taxon>Neoptera</taxon>
        <taxon>Endopterygota</taxon>
        <taxon>Diptera</taxon>
        <taxon>Nematocera</taxon>
        <taxon>Culicoidea</taxon>
        <taxon>Culicidae</taxon>
        <taxon>Anophelinae</taxon>
        <taxon>Anopheles</taxon>
    </lineage>
</organism>
<dbReference type="EnsemblMetazoa" id="AMEM011283-RA">
    <property type="protein sequence ID" value="AMEM011283-PA"/>
    <property type="gene ID" value="AMEM011283"/>
</dbReference>
<name>A0A182V9S5_ANOME</name>
<dbReference type="Proteomes" id="UP000075903">
    <property type="component" value="Unassembled WGS sequence"/>
</dbReference>
<dbReference type="VEuPathDB" id="VectorBase:AMEM011283"/>
<evidence type="ECO:0000313" key="2">
    <source>
        <dbReference type="EnsemblMetazoa" id="AMEM011283-PA"/>
    </source>
</evidence>
<feature type="compositionally biased region" description="Polar residues" evidence="1">
    <location>
        <begin position="10"/>
        <end position="20"/>
    </location>
</feature>